<dbReference type="STRING" id="1423745.GCA_001311215_00009"/>
<name>A0A0R2CJU2_9LACO</name>
<gene>
    <name evidence="1" type="ORF">FC87_GL000682</name>
</gene>
<accession>A0A0R2CJU2</accession>
<reference evidence="1 2" key="1">
    <citation type="journal article" date="2015" name="Genome Announc.">
        <title>Expanding the biotechnology potential of lactobacilli through comparative genomics of 213 strains and associated genera.</title>
        <authorList>
            <person name="Sun Z."/>
            <person name="Harris H.M."/>
            <person name="McCann A."/>
            <person name="Guo C."/>
            <person name="Argimon S."/>
            <person name="Zhang W."/>
            <person name="Yang X."/>
            <person name="Jeffery I.B."/>
            <person name="Cooney J.C."/>
            <person name="Kagawa T.F."/>
            <person name="Liu W."/>
            <person name="Song Y."/>
            <person name="Salvetti E."/>
            <person name="Wrobel A."/>
            <person name="Rasinkangas P."/>
            <person name="Parkhill J."/>
            <person name="Rea M.C."/>
            <person name="O'Sullivan O."/>
            <person name="Ritari J."/>
            <person name="Douillard F.P."/>
            <person name="Paul Ross R."/>
            <person name="Yang R."/>
            <person name="Briner A.E."/>
            <person name="Felis G.E."/>
            <person name="de Vos W.M."/>
            <person name="Barrangou R."/>
            <person name="Klaenhammer T.R."/>
            <person name="Caufield P.W."/>
            <person name="Cui Y."/>
            <person name="Zhang H."/>
            <person name="O'Toole P.W."/>
        </authorList>
    </citation>
    <scope>NUCLEOTIDE SEQUENCE [LARGE SCALE GENOMIC DNA]</scope>
    <source>
        <strain evidence="1 2">DSM 22689</strain>
    </source>
</reference>
<dbReference type="InterPro" id="IPR010368">
    <property type="entry name" value="Com_YlbF"/>
</dbReference>
<dbReference type="RefSeq" id="WP_009166731.1">
    <property type="nucleotide sequence ID" value="NZ_AYZI01000003.1"/>
</dbReference>
<dbReference type="Pfam" id="PF06133">
    <property type="entry name" value="Com_YlbF"/>
    <property type="match status" value="1"/>
</dbReference>
<dbReference type="Proteomes" id="UP000051586">
    <property type="component" value="Unassembled WGS sequence"/>
</dbReference>
<evidence type="ECO:0000313" key="2">
    <source>
        <dbReference type="Proteomes" id="UP000051586"/>
    </source>
</evidence>
<dbReference type="SUPFAM" id="SSF158622">
    <property type="entry name" value="YheA/YmcA-like"/>
    <property type="match status" value="1"/>
</dbReference>
<dbReference type="InterPro" id="IPR023378">
    <property type="entry name" value="YheA/YmcA-like_dom_sf"/>
</dbReference>
<evidence type="ECO:0000313" key="1">
    <source>
        <dbReference type="EMBL" id="KRM91857.1"/>
    </source>
</evidence>
<proteinExistence type="predicted"/>
<comment type="caution">
    <text evidence="1">The sequence shown here is derived from an EMBL/GenBank/DDBJ whole genome shotgun (WGS) entry which is preliminary data.</text>
</comment>
<dbReference type="Gene3D" id="1.20.1500.10">
    <property type="entry name" value="YheA/YmcA-like"/>
    <property type="match status" value="1"/>
</dbReference>
<organism evidence="1 2">
    <name type="scientific">Fructilactobacillus florum DSM 22689 = JCM 16035</name>
    <dbReference type="NCBI Taxonomy" id="1423745"/>
    <lineage>
        <taxon>Bacteria</taxon>
        <taxon>Bacillati</taxon>
        <taxon>Bacillota</taxon>
        <taxon>Bacilli</taxon>
        <taxon>Lactobacillales</taxon>
        <taxon>Lactobacillaceae</taxon>
        <taxon>Fructilactobacillus</taxon>
    </lineage>
</organism>
<sequence>MSDHKIIEQAQKMQETIVSSEQFANLKSAFADLKKEKEAYQVFTDFQANQNELRQKQMNGQEITQDDMKHAQGLADKMNQLPAIKQLMEREKAMGKLIDEANAVITEPLRKLYQE</sequence>
<dbReference type="AlphaFoldDB" id="A0A0R2CJU2"/>
<dbReference type="PATRIC" id="fig|1423745.4.peg.722"/>
<protein>
    <submittedName>
        <fullName evidence="1">Uncharacterized protein</fullName>
    </submittedName>
</protein>
<dbReference type="EMBL" id="AYZI01000003">
    <property type="protein sequence ID" value="KRM91857.1"/>
    <property type="molecule type" value="Genomic_DNA"/>
</dbReference>